<dbReference type="Proteomes" id="UP000317650">
    <property type="component" value="Chromosome 6"/>
</dbReference>
<evidence type="ECO:0000313" key="11">
    <source>
        <dbReference type="Proteomes" id="UP000317650"/>
    </source>
</evidence>
<name>A0A4S8IQE7_MUSBA</name>
<dbReference type="GO" id="GO:0046983">
    <property type="term" value="F:protein dimerization activity"/>
    <property type="evidence" value="ECO:0007669"/>
    <property type="project" value="InterPro"/>
</dbReference>
<keyword evidence="4" id="KW-0805">Transcription regulation</keyword>
<evidence type="ECO:0000313" key="10">
    <source>
        <dbReference type="EMBL" id="THU50344.1"/>
    </source>
</evidence>
<dbReference type="PANTHER" id="PTHR16223:SF185">
    <property type="entry name" value="OS04G0631600 PROTEIN"/>
    <property type="match status" value="1"/>
</dbReference>
<dbReference type="Gene3D" id="4.10.280.10">
    <property type="entry name" value="Helix-loop-helix DNA-binding domain"/>
    <property type="match status" value="1"/>
</dbReference>
<evidence type="ECO:0000256" key="2">
    <source>
        <dbReference type="ARBA" id="ARBA00005510"/>
    </source>
</evidence>
<comment type="similarity">
    <text evidence="2">Belongs to the bHLH protein family.</text>
</comment>
<dbReference type="GO" id="GO:0000981">
    <property type="term" value="F:DNA-binding transcription factor activity, RNA polymerase II-specific"/>
    <property type="evidence" value="ECO:0007669"/>
    <property type="project" value="TreeGrafter"/>
</dbReference>
<dbReference type="AlphaFoldDB" id="A0A4S8IQE7"/>
<sequence length="364" mass="39661">MADQFQAGSCSDGSWWNTARTGDPMIPASVSCSTEINSSGGSFHWPAVGDVFEAKSRSRDESPVSISNSSITFQDLQNSHGSAPAITTPPAMDFGLSSPTTDWSQPFFCSSINGSSFLHDHHVLSSKINSMPLLSASGGLPSALLQDLLEPDSRLQRSLHDAQVMKNKSSIDYHEQLLPPKQQTQFSDKTPFWDPSESSVTEAHSSYCNNPFAKANSGVGFSFPTLEKKGGSEPAGKKPRIEKQSPLPTFKVRKEKLGDRVTALQQLVSPFGKTDTASVLHEAIEYIKFLHDQVRVSSAPYLTNSQQTQQVIATKSLDKTKDCEGQHQDLRSRGLCLVPISSTFAVASEIPTDLWSTTFIGTFR</sequence>
<dbReference type="PROSITE" id="PS50888">
    <property type="entry name" value="BHLH"/>
    <property type="match status" value="1"/>
</dbReference>
<evidence type="ECO:0000256" key="6">
    <source>
        <dbReference type="ARBA" id="ARBA00023163"/>
    </source>
</evidence>
<dbReference type="SUPFAM" id="SSF47459">
    <property type="entry name" value="HLH, helix-loop-helix DNA-binding domain"/>
    <property type="match status" value="1"/>
</dbReference>
<comment type="subunit">
    <text evidence="3">Homodimer.</text>
</comment>
<evidence type="ECO:0000256" key="1">
    <source>
        <dbReference type="ARBA" id="ARBA00004123"/>
    </source>
</evidence>
<dbReference type="GO" id="GO:0000978">
    <property type="term" value="F:RNA polymerase II cis-regulatory region sequence-specific DNA binding"/>
    <property type="evidence" value="ECO:0007669"/>
    <property type="project" value="TreeGrafter"/>
</dbReference>
<evidence type="ECO:0000256" key="5">
    <source>
        <dbReference type="ARBA" id="ARBA00023125"/>
    </source>
</evidence>
<evidence type="ECO:0000256" key="4">
    <source>
        <dbReference type="ARBA" id="ARBA00023015"/>
    </source>
</evidence>
<evidence type="ECO:0000259" key="9">
    <source>
        <dbReference type="PROSITE" id="PS50888"/>
    </source>
</evidence>
<comment type="subcellular location">
    <subcellularLocation>
        <location evidence="1">Nucleus</location>
    </subcellularLocation>
</comment>
<evidence type="ECO:0000256" key="7">
    <source>
        <dbReference type="ARBA" id="ARBA00023242"/>
    </source>
</evidence>
<feature type="region of interest" description="Disordered" evidence="8">
    <location>
        <begin position="226"/>
        <end position="245"/>
    </location>
</feature>
<dbReference type="FunFam" id="4.10.280.10:FF:000032">
    <property type="entry name" value="Transcription factor bHLH123 family"/>
    <property type="match status" value="1"/>
</dbReference>
<accession>A0A4S8IQE7</accession>
<organism evidence="10 11">
    <name type="scientific">Musa balbisiana</name>
    <name type="common">Banana</name>
    <dbReference type="NCBI Taxonomy" id="52838"/>
    <lineage>
        <taxon>Eukaryota</taxon>
        <taxon>Viridiplantae</taxon>
        <taxon>Streptophyta</taxon>
        <taxon>Embryophyta</taxon>
        <taxon>Tracheophyta</taxon>
        <taxon>Spermatophyta</taxon>
        <taxon>Magnoliopsida</taxon>
        <taxon>Liliopsida</taxon>
        <taxon>Zingiberales</taxon>
        <taxon>Musaceae</taxon>
        <taxon>Musa</taxon>
    </lineage>
</organism>
<evidence type="ECO:0000256" key="3">
    <source>
        <dbReference type="ARBA" id="ARBA00011738"/>
    </source>
</evidence>
<protein>
    <recommendedName>
        <fullName evidence="9">BHLH domain-containing protein</fullName>
    </recommendedName>
</protein>
<feature type="domain" description="BHLH" evidence="9">
    <location>
        <begin position="241"/>
        <end position="290"/>
    </location>
</feature>
<dbReference type="InterPro" id="IPR045239">
    <property type="entry name" value="bHLH95_bHLH"/>
</dbReference>
<comment type="caution">
    <text evidence="10">The sequence shown here is derived from an EMBL/GenBank/DDBJ whole genome shotgun (WGS) entry which is preliminary data.</text>
</comment>
<proteinExistence type="inferred from homology"/>
<dbReference type="EMBL" id="PYDT01000009">
    <property type="protein sequence ID" value="THU50344.1"/>
    <property type="molecule type" value="Genomic_DNA"/>
</dbReference>
<keyword evidence="7" id="KW-0539">Nucleus</keyword>
<dbReference type="CDD" id="cd11393">
    <property type="entry name" value="bHLH_AtbHLH_like"/>
    <property type="match status" value="1"/>
</dbReference>
<keyword evidence="5" id="KW-0238">DNA-binding</keyword>
<gene>
    <name evidence="10" type="ORF">C4D60_Mb06t19230</name>
</gene>
<evidence type="ECO:0000256" key="8">
    <source>
        <dbReference type="SAM" id="MobiDB-lite"/>
    </source>
</evidence>
<reference evidence="10 11" key="1">
    <citation type="journal article" date="2019" name="Nat. Plants">
        <title>Genome sequencing of Musa balbisiana reveals subgenome evolution and function divergence in polyploid bananas.</title>
        <authorList>
            <person name="Yao X."/>
        </authorList>
    </citation>
    <scope>NUCLEOTIDE SEQUENCE [LARGE SCALE GENOMIC DNA]</scope>
    <source>
        <strain evidence="11">cv. DH-PKW</strain>
        <tissue evidence="10">Leaves</tissue>
    </source>
</reference>
<keyword evidence="6" id="KW-0804">Transcription</keyword>
<dbReference type="InterPro" id="IPR045843">
    <property type="entry name" value="IND-like"/>
</dbReference>
<feature type="compositionally biased region" description="Basic and acidic residues" evidence="8">
    <location>
        <begin position="226"/>
        <end position="243"/>
    </location>
</feature>
<dbReference type="InterPro" id="IPR011598">
    <property type="entry name" value="bHLH_dom"/>
</dbReference>
<keyword evidence="11" id="KW-1185">Reference proteome</keyword>
<dbReference type="GO" id="GO:0005634">
    <property type="term" value="C:nucleus"/>
    <property type="evidence" value="ECO:0007669"/>
    <property type="project" value="UniProtKB-SubCell"/>
</dbReference>
<dbReference type="InterPro" id="IPR036638">
    <property type="entry name" value="HLH_DNA-bd_sf"/>
</dbReference>
<dbReference type="PANTHER" id="PTHR16223">
    <property type="entry name" value="TRANSCRIPTION FACTOR BHLH83-RELATED"/>
    <property type="match status" value="1"/>
</dbReference>